<keyword evidence="2" id="KW-0732">Signal</keyword>
<dbReference type="Proteomes" id="UP000324222">
    <property type="component" value="Unassembled WGS sequence"/>
</dbReference>
<gene>
    <name evidence="3" type="ORF">E2C01_055319</name>
</gene>
<feature type="region of interest" description="Disordered" evidence="1">
    <location>
        <begin position="19"/>
        <end position="41"/>
    </location>
</feature>
<evidence type="ECO:0000313" key="3">
    <source>
        <dbReference type="EMBL" id="MPC61251.1"/>
    </source>
</evidence>
<comment type="caution">
    <text evidence="3">The sequence shown here is derived from an EMBL/GenBank/DDBJ whole genome shotgun (WGS) entry which is preliminary data.</text>
</comment>
<accession>A0A5B7GME7</accession>
<feature type="chain" id="PRO_5022801658" description="Secreted protein" evidence="2">
    <location>
        <begin position="19"/>
        <end position="115"/>
    </location>
</feature>
<dbReference type="EMBL" id="VSRR010018344">
    <property type="protein sequence ID" value="MPC61251.1"/>
    <property type="molecule type" value="Genomic_DNA"/>
</dbReference>
<feature type="compositionally biased region" description="Polar residues" evidence="1">
    <location>
        <begin position="25"/>
        <end position="36"/>
    </location>
</feature>
<evidence type="ECO:0000313" key="4">
    <source>
        <dbReference type="Proteomes" id="UP000324222"/>
    </source>
</evidence>
<feature type="signal peptide" evidence="2">
    <location>
        <begin position="1"/>
        <end position="18"/>
    </location>
</feature>
<protein>
    <recommendedName>
        <fullName evidence="5">Secreted protein</fullName>
    </recommendedName>
</protein>
<evidence type="ECO:0008006" key="5">
    <source>
        <dbReference type="Google" id="ProtNLM"/>
    </source>
</evidence>
<sequence length="115" mass="12085">MVLLLVVVVVELPGAGCGESPQAAVAQTDSSHSAGTSRVVGVKRSASGRGGSFLLAWRSDGIGRIPLEVVEVEVEVEVVVVVVVVRTIPAGKEGVRLQWCGRRGDVRREGELPML</sequence>
<evidence type="ECO:0000256" key="2">
    <source>
        <dbReference type="SAM" id="SignalP"/>
    </source>
</evidence>
<evidence type="ECO:0000256" key="1">
    <source>
        <dbReference type="SAM" id="MobiDB-lite"/>
    </source>
</evidence>
<keyword evidence="4" id="KW-1185">Reference proteome</keyword>
<reference evidence="3 4" key="1">
    <citation type="submission" date="2019-05" db="EMBL/GenBank/DDBJ databases">
        <title>Another draft genome of Portunus trituberculatus and its Hox gene families provides insights of decapod evolution.</title>
        <authorList>
            <person name="Jeong J.-H."/>
            <person name="Song I."/>
            <person name="Kim S."/>
            <person name="Choi T."/>
            <person name="Kim D."/>
            <person name="Ryu S."/>
            <person name="Kim W."/>
        </authorList>
    </citation>
    <scope>NUCLEOTIDE SEQUENCE [LARGE SCALE GENOMIC DNA]</scope>
    <source>
        <tissue evidence="3">Muscle</tissue>
    </source>
</reference>
<dbReference type="AlphaFoldDB" id="A0A5B7GME7"/>
<organism evidence="3 4">
    <name type="scientific">Portunus trituberculatus</name>
    <name type="common">Swimming crab</name>
    <name type="synonym">Neptunus trituberculatus</name>
    <dbReference type="NCBI Taxonomy" id="210409"/>
    <lineage>
        <taxon>Eukaryota</taxon>
        <taxon>Metazoa</taxon>
        <taxon>Ecdysozoa</taxon>
        <taxon>Arthropoda</taxon>
        <taxon>Crustacea</taxon>
        <taxon>Multicrustacea</taxon>
        <taxon>Malacostraca</taxon>
        <taxon>Eumalacostraca</taxon>
        <taxon>Eucarida</taxon>
        <taxon>Decapoda</taxon>
        <taxon>Pleocyemata</taxon>
        <taxon>Brachyura</taxon>
        <taxon>Eubrachyura</taxon>
        <taxon>Portunoidea</taxon>
        <taxon>Portunidae</taxon>
        <taxon>Portuninae</taxon>
        <taxon>Portunus</taxon>
    </lineage>
</organism>
<proteinExistence type="predicted"/>
<name>A0A5B7GME7_PORTR</name>